<gene>
    <name evidence="1" type="ORF">GA0070213_102353</name>
</gene>
<protein>
    <submittedName>
        <fullName evidence="1">Uncharacterized protein</fullName>
    </submittedName>
</protein>
<accession>A0A1C5H6C4</accession>
<dbReference type="EMBL" id="FMDM01000002">
    <property type="protein sequence ID" value="SCG41586.1"/>
    <property type="molecule type" value="Genomic_DNA"/>
</dbReference>
<reference evidence="2" key="1">
    <citation type="submission" date="2016-06" db="EMBL/GenBank/DDBJ databases">
        <authorList>
            <person name="Varghese N."/>
            <person name="Submissions Spin"/>
        </authorList>
    </citation>
    <scope>NUCLEOTIDE SEQUENCE [LARGE SCALE GENOMIC DNA]</scope>
    <source>
        <strain evidence="2">DSM 45647</strain>
    </source>
</reference>
<dbReference type="STRING" id="745366.GA0070213_102353"/>
<keyword evidence="2" id="KW-1185">Reference proteome</keyword>
<organism evidence="1 2">
    <name type="scientific">Micromonospora humi</name>
    <dbReference type="NCBI Taxonomy" id="745366"/>
    <lineage>
        <taxon>Bacteria</taxon>
        <taxon>Bacillati</taxon>
        <taxon>Actinomycetota</taxon>
        <taxon>Actinomycetes</taxon>
        <taxon>Micromonosporales</taxon>
        <taxon>Micromonosporaceae</taxon>
        <taxon>Micromonospora</taxon>
    </lineage>
</organism>
<sequence length="74" mass="7580">MVEAANSTSRRPKLVEARTVVAGNALAEAVVRRAEALLAGDQRALLATADAFGAAATSPRERRCSPVAPIPPAA</sequence>
<evidence type="ECO:0000313" key="2">
    <source>
        <dbReference type="Proteomes" id="UP000199360"/>
    </source>
</evidence>
<dbReference type="AlphaFoldDB" id="A0A1C5H6C4"/>
<evidence type="ECO:0000313" key="1">
    <source>
        <dbReference type="EMBL" id="SCG41586.1"/>
    </source>
</evidence>
<name>A0A1C5H6C4_9ACTN</name>
<proteinExistence type="predicted"/>
<dbReference type="Proteomes" id="UP000199360">
    <property type="component" value="Unassembled WGS sequence"/>
</dbReference>